<evidence type="ECO:0000313" key="10">
    <source>
        <dbReference type="Proteomes" id="UP001432039"/>
    </source>
</evidence>
<keyword evidence="7" id="KW-0868">Chloride</keyword>
<feature type="transmembrane region" description="Helical" evidence="8">
    <location>
        <begin position="21"/>
        <end position="43"/>
    </location>
</feature>
<keyword evidence="10" id="KW-1185">Reference proteome</keyword>
<reference evidence="9" key="1">
    <citation type="submission" date="2022-10" db="EMBL/GenBank/DDBJ databases">
        <title>The complete genomes of actinobacterial strains from the NBC collection.</title>
        <authorList>
            <person name="Joergensen T.S."/>
            <person name="Alvarez Arevalo M."/>
            <person name="Sterndorff E.B."/>
            <person name="Faurdal D."/>
            <person name="Vuksanovic O."/>
            <person name="Mourched A.-S."/>
            <person name="Charusanti P."/>
            <person name="Shaw S."/>
            <person name="Blin K."/>
            <person name="Weber T."/>
        </authorList>
    </citation>
    <scope>NUCLEOTIDE SEQUENCE</scope>
    <source>
        <strain evidence="9">NBC_00248</strain>
    </source>
</reference>
<evidence type="ECO:0000256" key="1">
    <source>
        <dbReference type="ARBA" id="ARBA00004141"/>
    </source>
</evidence>
<comment type="subcellular location">
    <subcellularLocation>
        <location evidence="1">Membrane</location>
        <topology evidence="1">Multi-pass membrane protein</topology>
    </subcellularLocation>
</comment>
<accession>A0ABZ1TPB4</accession>
<keyword evidence="6 8" id="KW-0472">Membrane</keyword>
<dbReference type="SUPFAM" id="SSF81340">
    <property type="entry name" value="Clc chloride channel"/>
    <property type="match status" value="1"/>
</dbReference>
<dbReference type="Proteomes" id="UP001432039">
    <property type="component" value="Chromosome"/>
</dbReference>
<dbReference type="RefSeq" id="WP_328964845.1">
    <property type="nucleotide sequence ID" value="NZ_CP108090.1"/>
</dbReference>
<feature type="transmembrane region" description="Helical" evidence="8">
    <location>
        <begin position="70"/>
        <end position="89"/>
    </location>
</feature>
<keyword evidence="5" id="KW-0406">Ion transport</keyword>
<dbReference type="InterPro" id="IPR001807">
    <property type="entry name" value="ClC"/>
</dbReference>
<proteinExistence type="predicted"/>
<keyword evidence="4 8" id="KW-1133">Transmembrane helix</keyword>
<keyword evidence="2" id="KW-0813">Transport</keyword>
<sequence>MPAARGQAARFRTGGGRRAGVAGRLVPVVLTAVGAAVACAIAQRVPHAAGSGIQHVEAVWRQEAEARTAWLLPAKFIGGLIAIGSGLVLGREGPIVRMAAAIGSTAGRRGGRRPRRR</sequence>
<gene>
    <name evidence="9" type="ORF">OG517_37025</name>
</gene>
<dbReference type="EMBL" id="CP108090">
    <property type="protein sequence ID" value="WUQ16581.1"/>
    <property type="molecule type" value="Genomic_DNA"/>
</dbReference>
<evidence type="ECO:0000256" key="2">
    <source>
        <dbReference type="ARBA" id="ARBA00022448"/>
    </source>
</evidence>
<evidence type="ECO:0000256" key="6">
    <source>
        <dbReference type="ARBA" id="ARBA00023136"/>
    </source>
</evidence>
<keyword evidence="3 8" id="KW-0812">Transmembrane</keyword>
<evidence type="ECO:0000313" key="9">
    <source>
        <dbReference type="EMBL" id="WUQ16581.1"/>
    </source>
</evidence>
<evidence type="ECO:0000256" key="4">
    <source>
        <dbReference type="ARBA" id="ARBA00022989"/>
    </source>
</evidence>
<evidence type="ECO:0000256" key="7">
    <source>
        <dbReference type="ARBA" id="ARBA00023214"/>
    </source>
</evidence>
<dbReference type="Gene3D" id="1.10.3080.10">
    <property type="entry name" value="Clc chloride channel"/>
    <property type="match status" value="1"/>
</dbReference>
<protein>
    <submittedName>
        <fullName evidence="9">Chloride channel protein</fullName>
    </submittedName>
</protein>
<evidence type="ECO:0000256" key="8">
    <source>
        <dbReference type="SAM" id="Phobius"/>
    </source>
</evidence>
<evidence type="ECO:0000256" key="3">
    <source>
        <dbReference type="ARBA" id="ARBA00022692"/>
    </source>
</evidence>
<evidence type="ECO:0000256" key="5">
    <source>
        <dbReference type="ARBA" id="ARBA00023065"/>
    </source>
</evidence>
<dbReference type="Pfam" id="PF00654">
    <property type="entry name" value="Voltage_CLC"/>
    <property type="match status" value="1"/>
</dbReference>
<dbReference type="InterPro" id="IPR014743">
    <property type="entry name" value="Cl-channel_core"/>
</dbReference>
<organism evidence="9 10">
    <name type="scientific">Streptomyces virginiae</name>
    <name type="common">Streptomyces cinnamonensis</name>
    <dbReference type="NCBI Taxonomy" id="1961"/>
    <lineage>
        <taxon>Bacteria</taxon>
        <taxon>Bacillati</taxon>
        <taxon>Actinomycetota</taxon>
        <taxon>Actinomycetes</taxon>
        <taxon>Kitasatosporales</taxon>
        <taxon>Streptomycetaceae</taxon>
        <taxon>Streptomyces</taxon>
    </lineage>
</organism>
<dbReference type="PANTHER" id="PTHR45711:SF6">
    <property type="entry name" value="CHLORIDE CHANNEL PROTEIN"/>
    <property type="match status" value="1"/>
</dbReference>
<name>A0ABZ1TPB4_STRVG</name>
<dbReference type="PANTHER" id="PTHR45711">
    <property type="entry name" value="CHLORIDE CHANNEL PROTEIN"/>
    <property type="match status" value="1"/>
</dbReference>